<sequence length="135" mass="15095">MATDFRSSRRTAVQRGIEAIKAQSPQAEESTGAVAGIKEEGLSLSTRSYIALADFTGRHWHQGKPSRITDDVRPIPMALKNDPEQWDEQVRGFGERRVSALSALDRLIPFAAEIGRRWLVGDQLARKAYRKSIAF</sequence>
<keyword evidence="2" id="KW-1185">Reference proteome</keyword>
<dbReference type="AlphaFoldDB" id="A0A2P1PXY5"/>
<evidence type="ECO:0000313" key="1">
    <source>
        <dbReference type="EMBL" id="AVP99708.1"/>
    </source>
</evidence>
<evidence type="ECO:0000313" key="2">
    <source>
        <dbReference type="Proteomes" id="UP000241074"/>
    </source>
</evidence>
<gene>
    <name evidence="1" type="ORF">C7S18_22140</name>
</gene>
<proteinExistence type="predicted"/>
<organism evidence="1 2">
    <name type="scientific">Ahniella affigens</name>
    <dbReference type="NCBI Taxonomy" id="2021234"/>
    <lineage>
        <taxon>Bacteria</taxon>
        <taxon>Pseudomonadati</taxon>
        <taxon>Pseudomonadota</taxon>
        <taxon>Gammaproteobacteria</taxon>
        <taxon>Lysobacterales</taxon>
        <taxon>Rhodanobacteraceae</taxon>
        <taxon>Ahniella</taxon>
    </lineage>
</organism>
<reference evidence="1 2" key="2">
    <citation type="submission" date="2018-03" db="EMBL/GenBank/DDBJ databases">
        <authorList>
            <person name="Keele B.F."/>
        </authorList>
    </citation>
    <scope>NUCLEOTIDE SEQUENCE [LARGE SCALE GENOMIC DNA]</scope>
    <source>
        <strain evidence="1 2">D13</strain>
    </source>
</reference>
<dbReference type="EMBL" id="CP027860">
    <property type="protein sequence ID" value="AVP99708.1"/>
    <property type="molecule type" value="Genomic_DNA"/>
</dbReference>
<reference evidence="1 2" key="1">
    <citation type="submission" date="2018-03" db="EMBL/GenBank/DDBJ databases">
        <title>Ahniella affigens gen. nov., sp. nov., a gammaproteobacterium isolated from sandy soil near a stream.</title>
        <authorList>
            <person name="Ko Y."/>
            <person name="Kim J.-H."/>
        </authorList>
    </citation>
    <scope>NUCLEOTIDE SEQUENCE [LARGE SCALE GENOMIC DNA]</scope>
    <source>
        <strain evidence="1 2">D13</strain>
    </source>
</reference>
<protein>
    <submittedName>
        <fullName evidence="1">Uncharacterized protein</fullName>
    </submittedName>
</protein>
<name>A0A2P1PXY5_9GAMM</name>
<dbReference type="KEGG" id="xba:C7S18_22140"/>
<accession>A0A2P1PXY5</accession>
<dbReference type="Proteomes" id="UP000241074">
    <property type="component" value="Chromosome"/>
</dbReference>